<feature type="signal peptide" evidence="2">
    <location>
        <begin position="1"/>
        <end position="21"/>
    </location>
</feature>
<accession>A0AA36DWI3</accession>
<feature type="chain" id="PRO_5041241506" description="Pollen Ole e 1 allergen and extensin family protein" evidence="2">
    <location>
        <begin position="22"/>
        <end position="189"/>
    </location>
</feature>
<evidence type="ECO:0000313" key="4">
    <source>
        <dbReference type="Proteomes" id="UP001177003"/>
    </source>
</evidence>
<organism evidence="3 4">
    <name type="scientific">Lactuca saligna</name>
    <name type="common">Willowleaf lettuce</name>
    <dbReference type="NCBI Taxonomy" id="75948"/>
    <lineage>
        <taxon>Eukaryota</taxon>
        <taxon>Viridiplantae</taxon>
        <taxon>Streptophyta</taxon>
        <taxon>Embryophyta</taxon>
        <taxon>Tracheophyta</taxon>
        <taxon>Spermatophyta</taxon>
        <taxon>Magnoliopsida</taxon>
        <taxon>eudicotyledons</taxon>
        <taxon>Gunneridae</taxon>
        <taxon>Pentapetalae</taxon>
        <taxon>asterids</taxon>
        <taxon>campanulids</taxon>
        <taxon>Asterales</taxon>
        <taxon>Asteraceae</taxon>
        <taxon>Cichorioideae</taxon>
        <taxon>Cichorieae</taxon>
        <taxon>Lactucinae</taxon>
        <taxon>Lactuca</taxon>
    </lineage>
</organism>
<protein>
    <recommendedName>
        <fullName evidence="5">Pollen Ole e 1 allergen and extensin family protein</fullName>
    </recommendedName>
</protein>
<dbReference type="AlphaFoldDB" id="A0AA36DWI3"/>
<name>A0AA36DWI3_LACSI</name>
<evidence type="ECO:0000313" key="3">
    <source>
        <dbReference type="EMBL" id="CAI9273793.1"/>
    </source>
</evidence>
<dbReference type="PANTHER" id="PTHR33470:SF4">
    <property type="entry name" value="OS01G0164025 PROTEIN"/>
    <property type="match status" value="1"/>
</dbReference>
<evidence type="ECO:0000256" key="1">
    <source>
        <dbReference type="ARBA" id="ARBA00022729"/>
    </source>
</evidence>
<dbReference type="Pfam" id="PF01190">
    <property type="entry name" value="Pollen_Ole_e_1"/>
    <property type="match status" value="1"/>
</dbReference>
<dbReference type="EMBL" id="OX465078">
    <property type="protein sequence ID" value="CAI9273793.1"/>
    <property type="molecule type" value="Genomic_DNA"/>
</dbReference>
<evidence type="ECO:0008006" key="5">
    <source>
        <dbReference type="Google" id="ProtNLM"/>
    </source>
</evidence>
<gene>
    <name evidence="3" type="ORF">LSALG_LOCUS13919</name>
</gene>
<evidence type="ECO:0000256" key="2">
    <source>
        <dbReference type="SAM" id="SignalP"/>
    </source>
</evidence>
<keyword evidence="4" id="KW-1185">Reference proteome</keyword>
<dbReference type="PANTHER" id="PTHR33470">
    <property type="entry name" value="OS01G0164075 PROTEIN"/>
    <property type="match status" value="1"/>
</dbReference>
<dbReference type="GO" id="GO:0071944">
    <property type="term" value="C:cell periphery"/>
    <property type="evidence" value="ECO:0007669"/>
    <property type="project" value="TreeGrafter"/>
</dbReference>
<dbReference type="Proteomes" id="UP001177003">
    <property type="component" value="Chromosome 2"/>
</dbReference>
<sequence length="189" mass="21496">MANNQIIITIFILLQLAFLKANTTTHEVASRYRDDPRDDYPPRDDINTARVVVEGKVYCERCKYGGPWSLSGAQPIEAARVSVICKNYKRRLSYYKTYSTDNDGYFYAELKGFRMSHYLLDHPLQSCRVKLVSSPLDHCNLISNVNNGVGGSPLRFENKVLFRRNTETVIYAAGPLAFRPNDCYAQTAP</sequence>
<reference evidence="3" key="1">
    <citation type="submission" date="2023-04" db="EMBL/GenBank/DDBJ databases">
        <authorList>
            <person name="Vijverberg K."/>
            <person name="Xiong W."/>
            <person name="Schranz E."/>
        </authorList>
    </citation>
    <scope>NUCLEOTIDE SEQUENCE</scope>
</reference>
<proteinExistence type="predicted"/>
<keyword evidence="1 2" id="KW-0732">Signal</keyword>